<organism evidence="7 8">
    <name type="scientific">Merismopedia glauca CCAP 1448/3</name>
    <dbReference type="NCBI Taxonomy" id="1296344"/>
    <lineage>
        <taxon>Bacteria</taxon>
        <taxon>Bacillati</taxon>
        <taxon>Cyanobacteriota</taxon>
        <taxon>Cyanophyceae</taxon>
        <taxon>Synechococcales</taxon>
        <taxon>Merismopediaceae</taxon>
        <taxon>Merismopedia</taxon>
    </lineage>
</organism>
<evidence type="ECO:0000256" key="2">
    <source>
        <dbReference type="ARBA" id="ARBA00022692"/>
    </source>
</evidence>
<reference evidence="7 8" key="1">
    <citation type="submission" date="2018-02" db="EMBL/GenBank/DDBJ databases">
        <authorList>
            <person name="Cohen D.B."/>
            <person name="Kent A.D."/>
        </authorList>
    </citation>
    <scope>NUCLEOTIDE SEQUENCE [LARGE SCALE GENOMIC DNA]</scope>
    <source>
        <strain evidence="7 8">CCAP 1448/3</strain>
    </source>
</reference>
<dbReference type="RefSeq" id="WP_106287068.1">
    <property type="nucleotide sequence ID" value="NZ_CAWNTC010000151.1"/>
</dbReference>
<dbReference type="EMBL" id="PVWJ01000007">
    <property type="protein sequence ID" value="PSB04833.1"/>
    <property type="molecule type" value="Genomic_DNA"/>
</dbReference>
<dbReference type="PANTHER" id="PTHR34457">
    <property type="entry name" value="EMBRYO DEFECTIVE 2410"/>
    <property type="match status" value="1"/>
</dbReference>
<feature type="transmembrane region" description="Helical" evidence="5">
    <location>
        <begin position="26"/>
        <end position="53"/>
    </location>
</feature>
<evidence type="ECO:0000256" key="4">
    <source>
        <dbReference type="ARBA" id="ARBA00023136"/>
    </source>
</evidence>
<keyword evidence="4 5" id="KW-0472">Membrane</keyword>
<dbReference type="InterPro" id="IPR007452">
    <property type="entry name" value="TamB_C"/>
</dbReference>
<evidence type="ECO:0000313" key="8">
    <source>
        <dbReference type="Proteomes" id="UP000238762"/>
    </source>
</evidence>
<proteinExistence type="predicted"/>
<gene>
    <name evidence="7" type="ORF">C7B64_02415</name>
</gene>
<name>A0A2T1C9L4_9CYAN</name>
<evidence type="ECO:0000256" key="5">
    <source>
        <dbReference type="SAM" id="Phobius"/>
    </source>
</evidence>
<keyword evidence="2 5" id="KW-0812">Transmembrane</keyword>
<dbReference type="Proteomes" id="UP000238762">
    <property type="component" value="Unassembled WGS sequence"/>
</dbReference>
<protein>
    <recommendedName>
        <fullName evidence="6">Translocation and assembly module TamB C-terminal domain-containing protein</fullName>
    </recommendedName>
</protein>
<reference evidence="7 8" key="2">
    <citation type="submission" date="2018-03" db="EMBL/GenBank/DDBJ databases">
        <title>The ancient ancestry and fast evolution of plastids.</title>
        <authorList>
            <person name="Moore K.R."/>
            <person name="Magnabosco C."/>
            <person name="Momper L."/>
            <person name="Gold D.A."/>
            <person name="Bosak T."/>
            <person name="Fournier G.P."/>
        </authorList>
    </citation>
    <scope>NUCLEOTIDE SEQUENCE [LARGE SCALE GENOMIC DNA]</scope>
    <source>
        <strain evidence="7 8">CCAP 1448/3</strain>
    </source>
</reference>
<feature type="domain" description="Translocation and assembly module TamB C-terminal" evidence="6">
    <location>
        <begin position="1920"/>
        <end position="2307"/>
    </location>
</feature>
<comment type="caution">
    <text evidence="7">The sequence shown here is derived from an EMBL/GenBank/DDBJ whole genome shotgun (WGS) entry which is preliminary data.</text>
</comment>
<dbReference type="InterPro" id="IPR053022">
    <property type="entry name" value="Chloroplast_translocon_comp"/>
</dbReference>
<evidence type="ECO:0000313" key="7">
    <source>
        <dbReference type="EMBL" id="PSB04833.1"/>
    </source>
</evidence>
<dbReference type="Pfam" id="PF04357">
    <property type="entry name" value="TamB"/>
    <property type="match status" value="1"/>
</dbReference>
<sequence>MSNSSNAPQDREPRARNLFQRLRMILLSRTSITIGTILLLGAIAGGIGLWIFIQRQLAPLVEESLRKSINRPVEVGKLESFSWTGAARFGRSEIPPTPTDTDRLTVEAIEVSVNPWRLLFNNTLQLDLTLIQPDVYLEQDPNRVWAATKIKTGSGGGGLKTEIESLRVVRGQLILVPLPDPGQPKGAIALQQVNGISHFLEENKRIKFDLQALPVTGGNIRLVGDTRPTKEQYNLLVAGKTLLADDMSRLLRLKGLKFPAGRFDGNLEVKIDGDLPVLAWGNVRVDKATFKIAKVPQLFSNSTGDIRFRSTEIEIQNVSTIYGEIPGRVTGTLDPKAGFNITGFTYPVPLKPGLRTLKLKLPVSADAEFRSNLRLVGAWEKPTLSGSVFTTDLARIDKLNFNSIRANFQLVASQLSITGIEANPAVGGKISGAGQINLEKTGKTFFNLQGENIPGDIIAKTYRTNLPITLGKISGRTQVFGTPGNLQTLVQFDAPQATYPAKGNLLITPGGNIFFPYATFQVGQGKIETKGRLIEKNWQAAVQAINVNGNQLANLFNGKVPSVFQGLIAGNFLVTGNLSQAQKFTALGSGNIQYDQGSIAGTNVRVNSDRWQGNFVASNLPIPRLSPETPVNLKPGNITGRFNLSGDLQGFKPESLQGNGVGTVVFPDGVVTTNNLQLNNGRWQGNLIANSLAITRISPLVPPNLKPGKITGVFNASGILAKIRPDNIQGQGSGSLALPDGIVKAVFVELNNGDWRGNFSTDSLAVTRIVPEIPVNLRSGKIAGNFALRGNVARIRPDTIIGGGSGIFTLPDGVIKATNLQLNNGDWRGNFTTSNLAVSRVVPDIPVNLKSGKVTGGFDLRGNLAKVRPDTVIGTGSGIFTLPDGVIKATNLQLNNGDWRGNFTTNNLTASRVVPDIPVTLRSGKIAGSFDLAGNLAKVRPDTVRGVGSGTFTLPNGEIKAANVRLNYGNFLANLTTNNLAIGQLSPEIPTNLKPGKLTSNFRVAGNLANLKPESINASGAGTLQLPSGAIAANSFKLTNGNFLANLTTNDLAIGQLSPDIPPNLKPGKLTSNFTVAGNLANLKPESINASGSGTLQLPSAAIAANSFKLTNGNFLANLTTNDLAIGQLSPDIPPNLKPGKLTGNFTVAGNLANLKPESINGSGSGSLILPNGRVTGSNLQLAQGRWQGNFETDNLLLGQVAPQVPDNIKDGKLTANFFLSGDLARLSPDQINGNGSGKLILPQGTVNASNVEINQGKWQGNFQTDNLGIASLVPQVADNLPDGKLTANFNLSGNLATPTLASLEGNGAGKLTWKDGNLTAENVLLNNGRWQGNFNTTNLDVGAIAQFAPTPNGQPLEVTGKLNANLNASGSLASFNPGNLQATGTIKLVDFVAYGRKFEPLLAGNLNVTPEQGVNLDLTGTQDRIALVLSPSYQPVSFYLRQGDLVASGKTAGDNFLIDTQNLPLALVKDIAPIPANFASQPISGSLSGNFIINLKNQSIQANNAVVDKPVFGRFRGDKLTANFTYANGKATISNTELQQGNNRYILNANITPTARGPQFQAKLQIPQGDVQDVLTSFQIFELQDFGRQFEGREFGNASDVPAVFSGISSQSLLTQINRLTEIKILQARQETQRREALIPDLRDLKGKFSGEINAAGSLSTGINADFNLEGKDWLWQRYQAEQIIAKGTFENGILTLLPLRIQSQESLFSLTGTLGGEQQAGQVKIENVPAELVQSIFKLPIDISGNLNATATLSGSTENPSSRGEISLVQGKINQTPIQSVQSSFDYSDSTLNFSTNGIISGSDPIQIIGSVPYKLPFSTQAPTSDRLAINVSAQNQALGLISLLSRNQITWVDGKGQIDLKIEGQIEPNTGKILELVAAGVATVDNATIESSSLQGEPLTQVKGKVFFDFDHIDVESLQGKFSQGQVNAVGTLAISKPSLTENPLTINLDQIAINIKDRYTGGVQGKLIVNRTLFNPEISGEIELFNGQVLLTDQTETVTQVLDNNSKSLPVPKRQLLAQEATNQQKSNISFNNLKLRLGDKVQITKEPILNFLASGNLNINGTLDAPLPEGTVELERGQVNLFTTQFRLARGYQQTAIFTPRQGLIPTLDVRLIAIVPETTRSRIPIEPLSAEISDIPSTNLGAVRTVRIEAKVTGRADDLADTLSLNSNPPRSRTEIVALLGGGFVDTLGRGETTLGLANLAGSALLGNVQNAIGDTLGLSEFRLFPTVISNQKRGNLTLGLGAEAGIDINPKFSLSVLAILNADQPPQYGIRYRLNDEVLFRGSTDFSGETRAVVEYESRF</sequence>
<dbReference type="PANTHER" id="PTHR34457:SF3">
    <property type="entry name" value="PROTEIN TIC236, CHLOROPLASTIC"/>
    <property type="match status" value="1"/>
</dbReference>
<evidence type="ECO:0000256" key="1">
    <source>
        <dbReference type="ARBA" id="ARBA00004167"/>
    </source>
</evidence>
<keyword evidence="8" id="KW-1185">Reference proteome</keyword>
<dbReference type="OrthoDB" id="536281at2"/>
<dbReference type="GO" id="GO:0005886">
    <property type="term" value="C:plasma membrane"/>
    <property type="evidence" value="ECO:0007669"/>
    <property type="project" value="InterPro"/>
</dbReference>
<dbReference type="GO" id="GO:0009306">
    <property type="term" value="P:protein secretion"/>
    <property type="evidence" value="ECO:0007669"/>
    <property type="project" value="InterPro"/>
</dbReference>
<keyword evidence="3 5" id="KW-1133">Transmembrane helix</keyword>
<evidence type="ECO:0000259" key="6">
    <source>
        <dbReference type="Pfam" id="PF04357"/>
    </source>
</evidence>
<evidence type="ECO:0000256" key="3">
    <source>
        <dbReference type="ARBA" id="ARBA00022989"/>
    </source>
</evidence>
<accession>A0A2T1C9L4</accession>
<comment type="subcellular location">
    <subcellularLocation>
        <location evidence="1">Membrane</location>
        <topology evidence="1">Single-pass membrane protein</topology>
    </subcellularLocation>
</comment>